<reference evidence="1 2" key="1">
    <citation type="submission" date="2018-06" db="EMBL/GenBank/DDBJ databases">
        <title>Complete Genomes of Monosporascus.</title>
        <authorList>
            <person name="Robinson A.J."/>
            <person name="Natvig D.O."/>
        </authorList>
    </citation>
    <scope>NUCLEOTIDE SEQUENCE [LARGE SCALE GENOMIC DNA]</scope>
    <source>
        <strain evidence="1 2">CBS 110550</strain>
    </source>
</reference>
<evidence type="ECO:0000313" key="2">
    <source>
        <dbReference type="Proteomes" id="UP000293360"/>
    </source>
</evidence>
<dbReference type="STRING" id="155417.A0A4Q4TUC6"/>
<dbReference type="EMBL" id="QJNU01000030">
    <property type="protein sequence ID" value="RYP09747.1"/>
    <property type="molecule type" value="Genomic_DNA"/>
</dbReference>
<gene>
    <name evidence="1" type="ORF">DL764_001082</name>
</gene>
<protein>
    <submittedName>
        <fullName evidence="1">Uncharacterized protein</fullName>
    </submittedName>
</protein>
<evidence type="ECO:0000313" key="1">
    <source>
        <dbReference type="EMBL" id="RYP09747.1"/>
    </source>
</evidence>
<proteinExistence type="predicted"/>
<organism evidence="1 2">
    <name type="scientific">Monosporascus ibericus</name>
    <dbReference type="NCBI Taxonomy" id="155417"/>
    <lineage>
        <taxon>Eukaryota</taxon>
        <taxon>Fungi</taxon>
        <taxon>Dikarya</taxon>
        <taxon>Ascomycota</taxon>
        <taxon>Pezizomycotina</taxon>
        <taxon>Sordariomycetes</taxon>
        <taxon>Xylariomycetidae</taxon>
        <taxon>Xylariales</taxon>
        <taxon>Xylariales incertae sedis</taxon>
        <taxon>Monosporascus</taxon>
    </lineage>
</organism>
<comment type="caution">
    <text evidence="1">The sequence shown here is derived from an EMBL/GenBank/DDBJ whole genome shotgun (WGS) entry which is preliminary data.</text>
</comment>
<sequence>MCLTATDRSCSRITFPFENFDTLSNALPYSALPVPVLDNLRGRKYSPQPPHLSRVLFIPKHNSAATHLPIYEITDAYTRAVRDTALGSHLYKINLMYMDRPRGDGTDADVHFFVDVNGDKTHINIEERSMSSKEGTITTISTLSSEQNEHSVLTRSGLGTSYIQAVSNPDPAFQAGERRSVDTKFRNYPSLTVKPADSAEIQWKVRTNDDGGLCYHLLGKGSDVAYESTDFQLKAIYHHAGANLCHPLDYSEGVLLLPGVQDSKDDATAIALVIVLLWHIRKLDDQREKTALSKIISRLGIRKTCHKKE</sequence>
<keyword evidence="2" id="KW-1185">Reference proteome</keyword>
<dbReference type="AlphaFoldDB" id="A0A4Q4TUC6"/>
<name>A0A4Q4TUC6_9PEZI</name>
<dbReference type="OrthoDB" id="5212373at2759"/>
<accession>A0A4Q4TUC6</accession>
<dbReference type="Proteomes" id="UP000293360">
    <property type="component" value="Unassembled WGS sequence"/>
</dbReference>